<proteinExistence type="predicted"/>
<dbReference type="Proteomes" id="UP000822476">
    <property type="component" value="Unassembled WGS sequence"/>
</dbReference>
<feature type="signal peptide" evidence="2">
    <location>
        <begin position="1"/>
        <end position="21"/>
    </location>
</feature>
<organism evidence="3 4">
    <name type="scientific">Paragonimus skrjabini miyazakii</name>
    <dbReference type="NCBI Taxonomy" id="59628"/>
    <lineage>
        <taxon>Eukaryota</taxon>
        <taxon>Metazoa</taxon>
        <taxon>Spiralia</taxon>
        <taxon>Lophotrochozoa</taxon>
        <taxon>Platyhelminthes</taxon>
        <taxon>Trematoda</taxon>
        <taxon>Digenea</taxon>
        <taxon>Plagiorchiida</taxon>
        <taxon>Troglotremata</taxon>
        <taxon>Troglotrematidae</taxon>
        <taxon>Paragonimus</taxon>
    </lineage>
</organism>
<evidence type="ECO:0000313" key="4">
    <source>
        <dbReference type="Proteomes" id="UP000822476"/>
    </source>
</evidence>
<name>A0A8S9Z8B5_9TREM</name>
<keyword evidence="2" id="KW-0732">Signal</keyword>
<evidence type="ECO:0000256" key="2">
    <source>
        <dbReference type="SAM" id="SignalP"/>
    </source>
</evidence>
<sequence>MQLSLIICCGIFMTRMTASVGEDTFVPVNMEDTGFKQTGNAFILSFAPQSKIPIETTETPIFSTTTPEDSPDKRNTSENLYGELTSYYLSVNNVSTKLDELMMYTLRYRGNSTLIVYWFNSLSQMFLLRIGFRVTGVVFKNYEELPWDVEYEIKRTPKFKNLSIQLCHSVHTAFSQNKTLERTWTKCDLLHTKRGPIIATVQVCLDKDLLDQQQVQFNPTRMLTTIKTLLDDFPRAPLVDIPYFGVVTCIEGGGSHSSFSTWISILTTIPMVVAQYLKNQ</sequence>
<accession>A0A8S9Z8B5</accession>
<protein>
    <submittedName>
        <fullName evidence="3">Uncharacterized protein</fullName>
    </submittedName>
</protein>
<feature type="region of interest" description="Disordered" evidence="1">
    <location>
        <begin position="57"/>
        <end position="76"/>
    </location>
</feature>
<evidence type="ECO:0000256" key="1">
    <source>
        <dbReference type="SAM" id="MobiDB-lite"/>
    </source>
</evidence>
<feature type="compositionally biased region" description="Low complexity" evidence="1">
    <location>
        <begin position="57"/>
        <end position="68"/>
    </location>
</feature>
<reference evidence="3" key="1">
    <citation type="submission" date="2019-07" db="EMBL/GenBank/DDBJ databases">
        <title>Annotation for the trematode Paragonimus miyazaki's.</title>
        <authorList>
            <person name="Choi Y.-J."/>
        </authorList>
    </citation>
    <scope>NUCLEOTIDE SEQUENCE</scope>
    <source>
        <strain evidence="3">Japan</strain>
    </source>
</reference>
<keyword evidence="4" id="KW-1185">Reference proteome</keyword>
<dbReference type="AlphaFoldDB" id="A0A8S9Z8B5"/>
<comment type="caution">
    <text evidence="3">The sequence shown here is derived from an EMBL/GenBank/DDBJ whole genome shotgun (WGS) entry which is preliminary data.</text>
</comment>
<feature type="chain" id="PRO_5035725927" evidence="2">
    <location>
        <begin position="22"/>
        <end position="280"/>
    </location>
</feature>
<dbReference type="EMBL" id="JTDE01000266">
    <property type="protein sequence ID" value="KAF7261766.1"/>
    <property type="molecule type" value="Genomic_DNA"/>
</dbReference>
<dbReference type="OrthoDB" id="10340615at2759"/>
<evidence type="ECO:0000313" key="3">
    <source>
        <dbReference type="EMBL" id="KAF7261766.1"/>
    </source>
</evidence>
<gene>
    <name evidence="3" type="ORF">EG68_00963</name>
</gene>